<proteinExistence type="predicted"/>
<comment type="caution">
    <text evidence="1">The sequence shown here is derived from an EMBL/GenBank/DDBJ whole genome shotgun (WGS) entry which is preliminary data.</text>
</comment>
<evidence type="ECO:0000313" key="2">
    <source>
        <dbReference type="Proteomes" id="UP000269154"/>
    </source>
</evidence>
<organism evidence="1 2">
    <name type="scientific">Okeania hirsuta</name>
    <dbReference type="NCBI Taxonomy" id="1458930"/>
    <lineage>
        <taxon>Bacteria</taxon>
        <taxon>Bacillati</taxon>
        <taxon>Cyanobacteriota</taxon>
        <taxon>Cyanophyceae</taxon>
        <taxon>Oscillatoriophycideae</taxon>
        <taxon>Oscillatoriales</taxon>
        <taxon>Microcoleaceae</taxon>
        <taxon>Okeania</taxon>
    </lineage>
</organism>
<dbReference type="Proteomes" id="UP000269154">
    <property type="component" value="Unassembled WGS sequence"/>
</dbReference>
<evidence type="ECO:0000313" key="1">
    <source>
        <dbReference type="EMBL" id="RQH43816.1"/>
    </source>
</evidence>
<sequence>MPVSANLTATVGAINNWLFRKILILRPVPARFLVSSANFVAASGVKRTSIFQLSSLGTGSGTVPPMCWLLMMGGLKGF</sequence>
<protein>
    <submittedName>
        <fullName evidence="1">Uncharacterized protein</fullName>
    </submittedName>
</protein>
<reference evidence="1 2" key="1">
    <citation type="journal article" date="2018" name="ACS Chem. Biol.">
        <title>Ketoreductase domain dysfunction expands chemodiversity: malyngamide biosynthesis in the cyanobacterium Okeania hirsuta.</title>
        <authorList>
            <person name="Moss N.A."/>
            <person name="Leao T."/>
            <person name="Rankin M."/>
            <person name="McCullough T.M."/>
            <person name="Qu P."/>
            <person name="Korobeynikov A."/>
            <person name="Smith J.L."/>
            <person name="Gerwick L."/>
            <person name="Gerwick W.H."/>
        </authorList>
    </citation>
    <scope>NUCLEOTIDE SEQUENCE [LARGE SCALE GENOMIC DNA]</scope>
    <source>
        <strain evidence="1 2">PAB10Feb10-1</strain>
    </source>
</reference>
<dbReference type="EMBL" id="RCBY01000057">
    <property type="protein sequence ID" value="RQH43816.1"/>
    <property type="molecule type" value="Genomic_DNA"/>
</dbReference>
<keyword evidence="2" id="KW-1185">Reference proteome</keyword>
<accession>A0A3N6NPK8</accession>
<gene>
    <name evidence="1" type="ORF">D5R40_12305</name>
</gene>
<name>A0A3N6NPK8_9CYAN</name>
<dbReference type="AlphaFoldDB" id="A0A3N6NPK8"/>